<keyword evidence="8" id="KW-0413">Isomerase</keyword>
<dbReference type="HOGENOM" id="CLU_017652_1_0_9"/>
<comment type="similarity">
    <text evidence="2">Belongs to the phosphohexose mutase family.</text>
</comment>
<evidence type="ECO:0000256" key="2">
    <source>
        <dbReference type="ARBA" id="ARBA00010231"/>
    </source>
</evidence>
<dbReference type="InterPro" id="IPR056729">
    <property type="entry name" value="GMPPB_C"/>
</dbReference>
<evidence type="ECO:0000259" key="5">
    <source>
        <dbReference type="Pfam" id="PF00483"/>
    </source>
</evidence>
<dbReference type="Gene3D" id="3.90.550.10">
    <property type="entry name" value="Spore Coat Polysaccharide Biosynthesis Protein SpsA, Chain A"/>
    <property type="match status" value="1"/>
</dbReference>
<dbReference type="AlphaFoldDB" id="K4LSU8"/>
<dbReference type="STRING" id="1089553.Tph_c09090"/>
<evidence type="ECO:0000313" key="8">
    <source>
        <dbReference type="EMBL" id="AFV11139.1"/>
    </source>
</evidence>
<dbReference type="Pfam" id="PF00483">
    <property type="entry name" value="NTP_transferase"/>
    <property type="match status" value="1"/>
</dbReference>
<dbReference type="InterPro" id="IPR018357">
    <property type="entry name" value="Hexapep_transf_CS"/>
</dbReference>
<keyword evidence="4" id="KW-0677">Repeat</keyword>
<dbReference type="SUPFAM" id="SSF53738">
    <property type="entry name" value="Phosphoglucomutase, first 3 domains"/>
    <property type="match status" value="2"/>
</dbReference>
<dbReference type="Gene3D" id="3.40.120.10">
    <property type="entry name" value="Alpha-D-Glucose-1,6-Bisphosphate, subunit A, domain 3"/>
    <property type="match status" value="3"/>
</dbReference>
<dbReference type="Gene3D" id="2.160.10.10">
    <property type="entry name" value="Hexapeptide repeat proteins"/>
    <property type="match status" value="1"/>
</dbReference>
<dbReference type="PROSITE" id="PS00101">
    <property type="entry name" value="HEXAPEP_TRANSFERASES"/>
    <property type="match status" value="1"/>
</dbReference>
<dbReference type="SUPFAM" id="SSF51161">
    <property type="entry name" value="Trimeric LpxA-like enzymes"/>
    <property type="match status" value="1"/>
</dbReference>
<evidence type="ECO:0000259" key="6">
    <source>
        <dbReference type="Pfam" id="PF02878"/>
    </source>
</evidence>
<proteinExistence type="inferred from homology"/>
<dbReference type="PANTHER" id="PTHR22572">
    <property type="entry name" value="SUGAR-1-PHOSPHATE GUANYL TRANSFERASE"/>
    <property type="match status" value="1"/>
</dbReference>
<dbReference type="InterPro" id="IPR005835">
    <property type="entry name" value="NTP_transferase_dom"/>
</dbReference>
<dbReference type="InterPro" id="IPR029044">
    <property type="entry name" value="Nucleotide-diphossugar_trans"/>
</dbReference>
<evidence type="ECO:0000259" key="7">
    <source>
        <dbReference type="Pfam" id="PF25087"/>
    </source>
</evidence>
<evidence type="ECO:0000256" key="4">
    <source>
        <dbReference type="ARBA" id="ARBA00022737"/>
    </source>
</evidence>
<dbReference type="Gene3D" id="3.30.310.50">
    <property type="entry name" value="Alpha-D-phosphohexomutase, C-terminal domain"/>
    <property type="match status" value="1"/>
</dbReference>
<dbReference type="InterPro" id="IPR011004">
    <property type="entry name" value="Trimer_LpxA-like_sf"/>
</dbReference>
<dbReference type="Pfam" id="PF25087">
    <property type="entry name" value="GMPPB_C"/>
    <property type="match status" value="1"/>
</dbReference>
<dbReference type="CDD" id="cd04181">
    <property type="entry name" value="NTP_transferase"/>
    <property type="match status" value="1"/>
</dbReference>
<dbReference type="InterPro" id="IPR005844">
    <property type="entry name" value="A-D-PHexomutase_a/b/a-I"/>
</dbReference>
<comment type="similarity">
    <text evidence="1">Belongs to the transferase hexapeptide repeat family.</text>
</comment>
<evidence type="ECO:0000313" key="9">
    <source>
        <dbReference type="Proteomes" id="UP000000467"/>
    </source>
</evidence>
<sequence length="828" mass="90915">MKAVIMAGGEGSRLRPLTCALPKPMVPIVNRPCMEYIVNLLRRHGIRDIAVTLQYLPEEIRSYFGDGGDFGVNLVYFTEDTPLGTAGSVKNAASFLDETFIVISGDALTDCQLEKAAAFHRERKALATLVLTSVPCPLEYGVVIADREGRITRFLEKPGWGEVFSDTVNTGIYILEPEILDYIEENRMVDFSKDLYPRLLAEEMGLYAFVMEDYWCDIGNVEQYLQAQFDILEKKGILLPLPGTEIRPGVWVGRNTRIDPAAKTIPPVVIGDDCSVGPGARVGPAVVLGKGVRVGRMASLKRSVIWDHAWIGERAELRGAIVGKGGRVLSGARLFEGAVVGDRTVIGEDSELKAGVKVWPGKWVEKGARLSNSLVWGNCGRARIFGSKGITGELFTEITPDFACRIGMAAGSGVKASGRFAIGSDGQPDTLMIKNAVLSGLMSTGLQVIDLGKVTFPVIRYGVRAFDLKGGLHICRRGRGKISIRFLNQCGAEYSRDEQRKVEGLLGREEYRLTSPEAVLPVEYLPDAARSYINYLLGFFDRELTGRSRIKIVIDYDPDRLGSLVADLFDALGCEVITLATPRNQDRTFAEMLKTAELFGDVVRVEGADFGAVLDAGGEEVIIVDEKGRIIGEEALDALLSLIVLNANNRRTVLALPVTVPESVVEMARDRGAEVKRTKTAPWALMQAFLDEDVLVSQRRCPQFLLYGDALAVLASLVEFLAQEGKPLSQVLMEMPGFTTVRKNVEVGWDAKGKVLRRLVEDVGERRLDTDEGIKVQHPEGWALVLPDADEPLCRVYCEAFNQEVAESLSEMYVQKIRDLCGDGRASD</sequence>
<evidence type="ECO:0000256" key="1">
    <source>
        <dbReference type="ARBA" id="ARBA00007274"/>
    </source>
</evidence>
<dbReference type="InterPro" id="IPR050486">
    <property type="entry name" value="Mannose-1P_guanyltransferase"/>
</dbReference>
<keyword evidence="3" id="KW-0808">Transferase</keyword>
<keyword evidence="9" id="KW-1185">Reference proteome</keyword>
<dbReference type="GO" id="GO:0008966">
    <property type="term" value="F:phosphoglucosamine mutase activity"/>
    <property type="evidence" value="ECO:0007669"/>
    <property type="project" value="UniProtKB-EC"/>
</dbReference>
<feature type="domain" description="Mannose-1-phosphate guanyltransferase C-terminal" evidence="7">
    <location>
        <begin position="265"/>
        <end position="366"/>
    </location>
</feature>
<dbReference type="EMBL" id="CP003732">
    <property type="protein sequence ID" value="AFV11139.1"/>
    <property type="molecule type" value="Genomic_DNA"/>
</dbReference>
<accession>K4LSU8</accession>
<dbReference type="EC" id="5.4.2.10" evidence="8"/>
<dbReference type="KEGG" id="tpz:Tph_c09090"/>
<evidence type="ECO:0000256" key="3">
    <source>
        <dbReference type="ARBA" id="ARBA00022679"/>
    </source>
</evidence>
<organism evidence="8 9">
    <name type="scientific">Thermacetogenium phaeum (strain ATCC BAA-254 / DSM 26808 / PB)</name>
    <dbReference type="NCBI Taxonomy" id="1089553"/>
    <lineage>
        <taxon>Bacteria</taxon>
        <taxon>Bacillati</taxon>
        <taxon>Bacillota</taxon>
        <taxon>Clostridia</taxon>
        <taxon>Thermoanaerobacterales</taxon>
        <taxon>Thermoanaerobacteraceae</taxon>
        <taxon>Thermacetogenium</taxon>
    </lineage>
</organism>
<dbReference type="GO" id="GO:0016740">
    <property type="term" value="F:transferase activity"/>
    <property type="evidence" value="ECO:0007669"/>
    <property type="project" value="UniProtKB-KW"/>
</dbReference>
<dbReference type="Pfam" id="PF02878">
    <property type="entry name" value="PGM_PMM_I"/>
    <property type="match status" value="1"/>
</dbReference>
<dbReference type="SUPFAM" id="SSF55957">
    <property type="entry name" value="Phosphoglucomutase, C-terminal domain"/>
    <property type="match status" value="1"/>
</dbReference>
<feature type="domain" description="Alpha-D-phosphohexomutase alpha/beta/alpha" evidence="6">
    <location>
        <begin position="383"/>
        <end position="508"/>
    </location>
</feature>
<dbReference type="InterPro" id="IPR036900">
    <property type="entry name" value="A-D-PHexomutase_C_sf"/>
</dbReference>
<dbReference type="eggNOG" id="COG1208">
    <property type="taxonomic scope" value="Bacteria"/>
</dbReference>
<gene>
    <name evidence="8" type="primary">glmM1</name>
    <name evidence="8" type="ordered locus">Tph_c09090</name>
</gene>
<reference evidence="8 9" key="1">
    <citation type="journal article" date="2012" name="BMC Genomics">
        <title>Genome-guided analysis of physiological and morphological traits of the fermentative acetate oxidizer Thermacetogenium phaeum.</title>
        <authorList>
            <person name="Oehler D."/>
            <person name="Poehlein A."/>
            <person name="Leimbach A."/>
            <person name="Muller N."/>
            <person name="Daniel R."/>
            <person name="Gottschalk G."/>
            <person name="Schink B."/>
        </authorList>
    </citation>
    <scope>NUCLEOTIDE SEQUENCE [LARGE SCALE GENOMIC DNA]</scope>
    <source>
        <strain evidence="9">ATCC BAA-254 / DSM 26808 / PB</strain>
    </source>
</reference>
<dbReference type="InterPro" id="IPR016055">
    <property type="entry name" value="A-D-PHexomutase_a/b/a-I/II/III"/>
</dbReference>
<dbReference type="OrthoDB" id="9803871at2"/>
<dbReference type="SUPFAM" id="SSF53448">
    <property type="entry name" value="Nucleotide-diphospho-sugar transferases"/>
    <property type="match status" value="1"/>
</dbReference>
<name>K4LSU8_THEPS</name>
<dbReference type="GO" id="GO:0005975">
    <property type="term" value="P:carbohydrate metabolic process"/>
    <property type="evidence" value="ECO:0007669"/>
    <property type="project" value="InterPro"/>
</dbReference>
<dbReference type="eggNOG" id="COG1109">
    <property type="taxonomic scope" value="Bacteria"/>
</dbReference>
<feature type="domain" description="Nucleotidyl transferase" evidence="5">
    <location>
        <begin position="2"/>
        <end position="232"/>
    </location>
</feature>
<dbReference type="Proteomes" id="UP000000467">
    <property type="component" value="Chromosome"/>
</dbReference>
<protein>
    <submittedName>
        <fullName evidence="8">Phosphoglucosamine mutase GlmM</fullName>
        <ecNumber evidence="8">5.4.2.10</ecNumber>
    </submittedName>
</protein>